<dbReference type="Proteomes" id="UP000241167">
    <property type="component" value="Unassembled WGS sequence"/>
</dbReference>
<evidence type="ECO:0008006" key="4">
    <source>
        <dbReference type="Google" id="ProtNLM"/>
    </source>
</evidence>
<dbReference type="EMBL" id="PXYI01000006">
    <property type="protein sequence ID" value="PSJ38445.1"/>
    <property type="molecule type" value="Genomic_DNA"/>
</dbReference>
<accession>A0A2P7QKE0</accession>
<reference evidence="2 3" key="1">
    <citation type="submission" date="2018-03" db="EMBL/GenBank/DDBJ databases">
        <title>The draft genome of Sphingosinicella sp. GL-C-18.</title>
        <authorList>
            <person name="Liu L."/>
            <person name="Li L."/>
            <person name="Liang L."/>
            <person name="Zhang X."/>
            <person name="Wang T."/>
        </authorList>
    </citation>
    <scope>NUCLEOTIDE SEQUENCE [LARGE SCALE GENOMIC DNA]</scope>
    <source>
        <strain evidence="2 3">GL-C-18</strain>
    </source>
</reference>
<feature type="region of interest" description="Disordered" evidence="1">
    <location>
        <begin position="37"/>
        <end position="76"/>
    </location>
</feature>
<keyword evidence="3" id="KW-1185">Reference proteome</keyword>
<evidence type="ECO:0000313" key="2">
    <source>
        <dbReference type="EMBL" id="PSJ38445.1"/>
    </source>
</evidence>
<name>A0A2P7QKE0_9SPHN</name>
<dbReference type="PROSITE" id="PS51257">
    <property type="entry name" value="PROKAR_LIPOPROTEIN"/>
    <property type="match status" value="1"/>
</dbReference>
<evidence type="ECO:0000256" key="1">
    <source>
        <dbReference type="SAM" id="MobiDB-lite"/>
    </source>
</evidence>
<evidence type="ECO:0000313" key="3">
    <source>
        <dbReference type="Proteomes" id="UP000241167"/>
    </source>
</evidence>
<dbReference type="AlphaFoldDB" id="A0A2P7QKE0"/>
<sequence length="76" mass="8335">MRLTGSTLLLALALLGACSDDTPPQPKPGAMERFVAEQDRNESVKQEHGKAAAEARGRDQADESMARQEQFERNAH</sequence>
<gene>
    <name evidence="2" type="ORF">C7I55_18580</name>
</gene>
<proteinExistence type="predicted"/>
<comment type="caution">
    <text evidence="2">The sequence shown here is derived from an EMBL/GenBank/DDBJ whole genome shotgun (WGS) entry which is preliminary data.</text>
</comment>
<protein>
    <recommendedName>
        <fullName evidence="4">Lipoprotein</fullName>
    </recommendedName>
</protein>
<organism evidence="2 3">
    <name type="scientific">Allosphingosinicella deserti</name>
    <dbReference type="NCBI Taxonomy" id="2116704"/>
    <lineage>
        <taxon>Bacteria</taxon>
        <taxon>Pseudomonadati</taxon>
        <taxon>Pseudomonadota</taxon>
        <taxon>Alphaproteobacteria</taxon>
        <taxon>Sphingomonadales</taxon>
        <taxon>Sphingomonadaceae</taxon>
        <taxon>Allosphingosinicella</taxon>
    </lineage>
</organism>
<dbReference type="RefSeq" id="WP_106514514.1">
    <property type="nucleotide sequence ID" value="NZ_PXYI01000006.1"/>
</dbReference>